<gene>
    <name evidence="1" type="ORF">FNK824_LOCUS25391</name>
</gene>
<proteinExistence type="predicted"/>
<organism evidence="1 2">
    <name type="scientific">Rotaria sordida</name>
    <dbReference type="NCBI Taxonomy" id="392033"/>
    <lineage>
        <taxon>Eukaryota</taxon>
        <taxon>Metazoa</taxon>
        <taxon>Spiralia</taxon>
        <taxon>Gnathifera</taxon>
        <taxon>Rotifera</taxon>
        <taxon>Eurotatoria</taxon>
        <taxon>Bdelloidea</taxon>
        <taxon>Philodinida</taxon>
        <taxon>Philodinidae</taxon>
        <taxon>Rotaria</taxon>
    </lineage>
</organism>
<comment type="caution">
    <text evidence="1">The sequence shown here is derived from an EMBL/GenBank/DDBJ whole genome shotgun (WGS) entry which is preliminary data.</text>
</comment>
<name>A0A819N6D6_9BILA</name>
<evidence type="ECO:0000313" key="2">
    <source>
        <dbReference type="Proteomes" id="UP000663874"/>
    </source>
</evidence>
<dbReference type="AlphaFoldDB" id="A0A819N6D6"/>
<reference evidence="1" key="1">
    <citation type="submission" date="2021-02" db="EMBL/GenBank/DDBJ databases">
        <authorList>
            <person name="Nowell W R."/>
        </authorList>
    </citation>
    <scope>NUCLEOTIDE SEQUENCE</scope>
</reference>
<evidence type="ECO:0000313" key="1">
    <source>
        <dbReference type="EMBL" id="CAF3990858.1"/>
    </source>
</evidence>
<dbReference type="EMBL" id="CAJOBE010005948">
    <property type="protein sequence ID" value="CAF3990858.1"/>
    <property type="molecule type" value="Genomic_DNA"/>
</dbReference>
<sequence>MLLKLLINLFWKSFNEIQLNIDDYNQMNYIIKNIFIKLDKYSCELPKDHSGSVCIATLINFENSRGIIISKDGQIFTSTKDYLIIYRI</sequence>
<dbReference type="Proteomes" id="UP000663874">
    <property type="component" value="Unassembled WGS sequence"/>
</dbReference>
<protein>
    <submittedName>
        <fullName evidence="1">Uncharacterized protein</fullName>
    </submittedName>
</protein>
<accession>A0A819N6D6</accession>